<accession>A0ABP7V413</accession>
<comment type="caution">
    <text evidence="1">The sequence shown here is derived from an EMBL/GenBank/DDBJ whole genome shotgun (WGS) entry which is preliminary data.</text>
</comment>
<dbReference type="Proteomes" id="UP001501734">
    <property type="component" value="Unassembled WGS sequence"/>
</dbReference>
<proteinExistence type="predicted"/>
<dbReference type="EMBL" id="BAABDL010000014">
    <property type="protein sequence ID" value="GAA4059073.1"/>
    <property type="molecule type" value="Genomic_DNA"/>
</dbReference>
<protein>
    <submittedName>
        <fullName evidence="1">Uncharacterized protein</fullName>
    </submittedName>
</protein>
<evidence type="ECO:0000313" key="2">
    <source>
        <dbReference type="Proteomes" id="UP001501734"/>
    </source>
</evidence>
<organism evidence="1 2">
    <name type="scientific">Amphibacillus indicireducens</name>
    <dbReference type="NCBI Taxonomy" id="1076330"/>
    <lineage>
        <taxon>Bacteria</taxon>
        <taxon>Bacillati</taxon>
        <taxon>Bacillota</taxon>
        <taxon>Bacilli</taxon>
        <taxon>Bacillales</taxon>
        <taxon>Bacillaceae</taxon>
        <taxon>Amphibacillus</taxon>
    </lineage>
</organism>
<reference evidence="2" key="1">
    <citation type="journal article" date="2019" name="Int. J. Syst. Evol. Microbiol.">
        <title>The Global Catalogue of Microorganisms (GCM) 10K type strain sequencing project: providing services to taxonomists for standard genome sequencing and annotation.</title>
        <authorList>
            <consortium name="The Broad Institute Genomics Platform"/>
            <consortium name="The Broad Institute Genome Sequencing Center for Infectious Disease"/>
            <person name="Wu L."/>
            <person name="Ma J."/>
        </authorList>
    </citation>
    <scope>NUCLEOTIDE SEQUENCE [LARGE SCALE GENOMIC DNA]</scope>
    <source>
        <strain evidence="2">JCM 17250</strain>
    </source>
</reference>
<gene>
    <name evidence="1" type="ORF">GCM10022410_02830</name>
</gene>
<sequence length="57" mass="6521">MLKNYKNIASELARINHITGRHLKILRVPRGMAAANFLSECKHVKKGINLIITTFFQ</sequence>
<name>A0ABP7V413_9BACI</name>
<keyword evidence="2" id="KW-1185">Reference proteome</keyword>
<evidence type="ECO:0000313" key="1">
    <source>
        <dbReference type="EMBL" id="GAA4059073.1"/>
    </source>
</evidence>